<dbReference type="EMBL" id="CP071793">
    <property type="protein sequence ID" value="QTD52089.1"/>
    <property type="molecule type" value="Genomic_DNA"/>
</dbReference>
<dbReference type="RefSeq" id="WP_420038258.1">
    <property type="nucleotide sequence ID" value="NZ_CP071793.1"/>
</dbReference>
<evidence type="ECO:0000313" key="3">
    <source>
        <dbReference type="Proteomes" id="UP000663929"/>
    </source>
</evidence>
<sequence length="215" mass="24063">MPERNLDLTWRVSYELEGDDSGEILILLHGFGQRGAVIQTKLQPFLKNMEAMRIAPDAPFPIPEKTAGGFRLGFTWYFFDPKTGIYHVDMQQAVTQVSALVRAMDWWHRPKRVIGYSQGGYLAPFVGLALERVTQVIGINCRFRAESLTGKLPFRLDAVHGARDLMVDPKRAASCHGEILERGNEGEFHLVEGAGHGIGDDIGRAVERQILNFSI</sequence>
<evidence type="ECO:0000259" key="1">
    <source>
        <dbReference type="Pfam" id="PF02230"/>
    </source>
</evidence>
<dbReference type="AlphaFoldDB" id="A0A8A4TQ46"/>
<gene>
    <name evidence="2" type="ORF">J3U87_06410</name>
</gene>
<dbReference type="InterPro" id="IPR029058">
    <property type="entry name" value="AB_hydrolase_fold"/>
</dbReference>
<name>A0A8A4TQ46_SULCO</name>
<feature type="domain" description="Phospholipase/carboxylesterase/thioesterase" evidence="1">
    <location>
        <begin position="22"/>
        <end position="198"/>
    </location>
</feature>
<dbReference type="KEGG" id="scor:J3U87_06410"/>
<dbReference type="InterPro" id="IPR003140">
    <property type="entry name" value="PLipase/COase/thioEstase"/>
</dbReference>
<organism evidence="2 3">
    <name type="scientific">Sulfidibacter corallicola</name>
    <dbReference type="NCBI Taxonomy" id="2818388"/>
    <lineage>
        <taxon>Bacteria</taxon>
        <taxon>Pseudomonadati</taxon>
        <taxon>Acidobacteriota</taxon>
        <taxon>Holophagae</taxon>
        <taxon>Acanthopleuribacterales</taxon>
        <taxon>Acanthopleuribacteraceae</taxon>
        <taxon>Sulfidibacter</taxon>
    </lineage>
</organism>
<keyword evidence="3" id="KW-1185">Reference proteome</keyword>
<dbReference type="GO" id="GO:0016787">
    <property type="term" value="F:hydrolase activity"/>
    <property type="evidence" value="ECO:0007669"/>
    <property type="project" value="InterPro"/>
</dbReference>
<dbReference type="Pfam" id="PF02230">
    <property type="entry name" value="Abhydrolase_2"/>
    <property type="match status" value="1"/>
</dbReference>
<reference evidence="2" key="1">
    <citation type="submission" date="2021-03" db="EMBL/GenBank/DDBJ databases">
        <title>Acanthopleuribacteraceae sp. M133.</title>
        <authorList>
            <person name="Wang G."/>
        </authorList>
    </citation>
    <scope>NUCLEOTIDE SEQUENCE</scope>
    <source>
        <strain evidence="2">M133</strain>
    </source>
</reference>
<evidence type="ECO:0000313" key="2">
    <source>
        <dbReference type="EMBL" id="QTD52089.1"/>
    </source>
</evidence>
<dbReference type="Proteomes" id="UP000663929">
    <property type="component" value="Chromosome"/>
</dbReference>
<dbReference type="Gene3D" id="3.40.50.1820">
    <property type="entry name" value="alpha/beta hydrolase"/>
    <property type="match status" value="1"/>
</dbReference>
<protein>
    <recommendedName>
        <fullName evidence="1">Phospholipase/carboxylesterase/thioesterase domain-containing protein</fullName>
    </recommendedName>
</protein>
<proteinExistence type="predicted"/>
<accession>A0A8A4TQ46</accession>
<dbReference type="SUPFAM" id="SSF53474">
    <property type="entry name" value="alpha/beta-Hydrolases"/>
    <property type="match status" value="1"/>
</dbReference>